<feature type="transmembrane region" description="Helical" evidence="1">
    <location>
        <begin position="32"/>
        <end position="51"/>
    </location>
</feature>
<proteinExistence type="predicted"/>
<dbReference type="KEGG" id="lby:Lbys_3613"/>
<dbReference type="EMBL" id="CP002305">
    <property type="protein sequence ID" value="ADQ19261.1"/>
    <property type="molecule type" value="Genomic_DNA"/>
</dbReference>
<keyword evidence="1" id="KW-0472">Membrane</keyword>
<evidence type="ECO:0008006" key="4">
    <source>
        <dbReference type="Google" id="ProtNLM"/>
    </source>
</evidence>
<reference key="1">
    <citation type="submission" date="2010-11" db="EMBL/GenBank/DDBJ databases">
        <title>The complete genome of Leadbetterella byssophila DSM 17132.</title>
        <authorList>
            <consortium name="US DOE Joint Genome Institute (JGI-PGF)"/>
            <person name="Lucas S."/>
            <person name="Copeland A."/>
            <person name="Lapidus A."/>
            <person name="Glavina del Rio T."/>
            <person name="Dalin E."/>
            <person name="Tice H."/>
            <person name="Bruce D."/>
            <person name="Goodwin L."/>
            <person name="Pitluck S."/>
            <person name="Kyrpides N."/>
            <person name="Mavromatis K."/>
            <person name="Ivanova N."/>
            <person name="Teshima H."/>
            <person name="Brettin T."/>
            <person name="Detter J.C."/>
            <person name="Han C."/>
            <person name="Tapia R."/>
            <person name="Land M."/>
            <person name="Hauser L."/>
            <person name="Markowitz V."/>
            <person name="Cheng J.-F."/>
            <person name="Hugenholtz P."/>
            <person name="Woyke T."/>
            <person name="Wu D."/>
            <person name="Tindall B."/>
            <person name="Pomrenke H.G."/>
            <person name="Brambilla E."/>
            <person name="Klenk H.-P."/>
            <person name="Eisen J.A."/>
        </authorList>
    </citation>
    <scope>NUCLEOTIDE SEQUENCE [LARGE SCALE GENOMIC DNA]</scope>
    <source>
        <strain>DSM 17132</strain>
    </source>
</reference>
<feature type="transmembrane region" description="Helical" evidence="1">
    <location>
        <begin position="63"/>
        <end position="86"/>
    </location>
</feature>
<evidence type="ECO:0000313" key="2">
    <source>
        <dbReference type="EMBL" id="ADQ19261.1"/>
    </source>
</evidence>
<protein>
    <recommendedName>
        <fullName evidence="4">Transmembrane protein</fullName>
    </recommendedName>
</protein>
<dbReference type="AlphaFoldDB" id="E4RZW9"/>
<keyword evidence="1" id="KW-1133">Transmembrane helix</keyword>
<organism evidence="2 3">
    <name type="scientific">Leadbetterella byssophila (strain DSM 17132 / JCM 16389 / KACC 11308 / NBRC 106382 / 4M15)</name>
    <dbReference type="NCBI Taxonomy" id="649349"/>
    <lineage>
        <taxon>Bacteria</taxon>
        <taxon>Pseudomonadati</taxon>
        <taxon>Bacteroidota</taxon>
        <taxon>Cytophagia</taxon>
        <taxon>Cytophagales</taxon>
        <taxon>Leadbetterellaceae</taxon>
        <taxon>Leadbetterella</taxon>
    </lineage>
</organism>
<evidence type="ECO:0000313" key="3">
    <source>
        <dbReference type="Proteomes" id="UP000007435"/>
    </source>
</evidence>
<sequence length="119" mass="14390">MKALQNYVPSILLFVVLFLVQRTSWAEYLPERVWYIFLFFVALDILVQKLTKMGFEQENFINFYLASVVIRMVLILIFVGVFLYMYPENRKAILLTTVVFYLFFTTFEISFLLRKLRRF</sequence>
<keyword evidence="3" id="KW-1185">Reference proteome</keyword>
<dbReference type="HOGENOM" id="CLU_159849_1_0_10"/>
<accession>E4RZW9</accession>
<feature type="transmembrane region" description="Helical" evidence="1">
    <location>
        <begin position="92"/>
        <end position="113"/>
    </location>
</feature>
<gene>
    <name evidence="2" type="ordered locus">Lbys_3613</name>
</gene>
<evidence type="ECO:0000256" key="1">
    <source>
        <dbReference type="SAM" id="Phobius"/>
    </source>
</evidence>
<dbReference type="Proteomes" id="UP000007435">
    <property type="component" value="Chromosome"/>
</dbReference>
<reference evidence="2 3" key="2">
    <citation type="journal article" date="2011" name="Stand. Genomic Sci.">
        <title>Complete genome sequence of Leadbetterella byssophila type strain (4M15).</title>
        <authorList>
            <person name="Abt B."/>
            <person name="Teshima H."/>
            <person name="Lucas S."/>
            <person name="Lapidus A."/>
            <person name="Del Rio T.G."/>
            <person name="Nolan M."/>
            <person name="Tice H."/>
            <person name="Cheng J.F."/>
            <person name="Pitluck S."/>
            <person name="Liolios K."/>
            <person name="Pagani I."/>
            <person name="Ivanova N."/>
            <person name="Mavromatis K."/>
            <person name="Pati A."/>
            <person name="Tapia R."/>
            <person name="Han C."/>
            <person name="Goodwin L."/>
            <person name="Chen A."/>
            <person name="Palaniappan K."/>
            <person name="Land M."/>
            <person name="Hauser L."/>
            <person name="Chang Y.J."/>
            <person name="Jeffries C.D."/>
            <person name="Rohde M."/>
            <person name="Goker M."/>
            <person name="Tindall B.J."/>
            <person name="Detter J.C."/>
            <person name="Woyke T."/>
            <person name="Bristow J."/>
            <person name="Eisen J.A."/>
            <person name="Markowitz V."/>
            <person name="Hugenholtz P."/>
            <person name="Klenk H.P."/>
            <person name="Kyrpides N.C."/>
        </authorList>
    </citation>
    <scope>NUCLEOTIDE SEQUENCE [LARGE SCALE GENOMIC DNA]</scope>
    <source>
        <strain evidence="3">DSM 17132 / JCM 16389 / KACC 11308 / NBRC 106382 / 4M15</strain>
    </source>
</reference>
<name>E4RZW9_LEAB4</name>
<dbReference type="STRING" id="649349.Lbys_3613"/>
<keyword evidence="1" id="KW-0812">Transmembrane</keyword>